<dbReference type="OrthoDB" id="153350at2"/>
<comment type="similarity">
    <text evidence="1 2">Belongs to the enoyl-CoA hydratase/isomerase family.</text>
</comment>
<dbReference type="Proteomes" id="UP000295217">
    <property type="component" value="Unassembled WGS sequence"/>
</dbReference>
<name>A0A4R5AD10_9ACTN</name>
<sequence length="257" mass="27756">MYVGYEVREGTAWIRIERPEKLNALDLSGWRAITDHLARAVDDAPGPVVLTGTGRAFCAGDDIVTFQQHATPEDGMDFFIGGLYRTIEAIATHPYPVIAAVNGLAFGGGCELVLVSDLAIASADATFSLPEGRIGAWPTVAVGVAPHVSGRKLAGELAYEMPRLDAAEARRFGIVNRVVPPMDLEDEVRGTVERIRAASPHAIRMTKRFLNDDLVTAGLPRVRRALTALVEETLATHDLQEGTAAFLEKRAPVFDGR</sequence>
<protein>
    <submittedName>
        <fullName evidence="3">Enoyl-CoA hydratase/isomerase family protein</fullName>
    </submittedName>
</protein>
<dbReference type="SUPFAM" id="SSF52096">
    <property type="entry name" value="ClpP/crotonase"/>
    <property type="match status" value="1"/>
</dbReference>
<organism evidence="3 4">
    <name type="scientific">Jiangella aurantiaca</name>
    <dbReference type="NCBI Taxonomy" id="2530373"/>
    <lineage>
        <taxon>Bacteria</taxon>
        <taxon>Bacillati</taxon>
        <taxon>Actinomycetota</taxon>
        <taxon>Actinomycetes</taxon>
        <taxon>Jiangellales</taxon>
        <taxon>Jiangellaceae</taxon>
        <taxon>Jiangella</taxon>
    </lineage>
</organism>
<dbReference type="GO" id="GO:0016853">
    <property type="term" value="F:isomerase activity"/>
    <property type="evidence" value="ECO:0007669"/>
    <property type="project" value="UniProtKB-KW"/>
</dbReference>
<evidence type="ECO:0000256" key="2">
    <source>
        <dbReference type="RuleBase" id="RU003707"/>
    </source>
</evidence>
<dbReference type="Gene3D" id="3.90.226.10">
    <property type="entry name" value="2-enoyl-CoA Hydratase, Chain A, domain 1"/>
    <property type="match status" value="1"/>
</dbReference>
<accession>A0A4R5AD10</accession>
<dbReference type="InterPro" id="IPR018376">
    <property type="entry name" value="Enoyl-CoA_hyd/isom_CS"/>
</dbReference>
<dbReference type="CDD" id="cd06558">
    <property type="entry name" value="crotonase-like"/>
    <property type="match status" value="1"/>
</dbReference>
<evidence type="ECO:0000313" key="4">
    <source>
        <dbReference type="Proteomes" id="UP000295217"/>
    </source>
</evidence>
<comment type="caution">
    <text evidence="3">The sequence shown here is derived from an EMBL/GenBank/DDBJ whole genome shotgun (WGS) entry which is preliminary data.</text>
</comment>
<dbReference type="EMBL" id="SMLB01000017">
    <property type="protein sequence ID" value="TDD68969.1"/>
    <property type="molecule type" value="Genomic_DNA"/>
</dbReference>
<gene>
    <name evidence="3" type="ORF">E1262_14620</name>
</gene>
<dbReference type="InterPro" id="IPR001753">
    <property type="entry name" value="Enoyl-CoA_hydra/iso"/>
</dbReference>
<evidence type="ECO:0000256" key="1">
    <source>
        <dbReference type="ARBA" id="ARBA00005254"/>
    </source>
</evidence>
<dbReference type="PROSITE" id="PS00166">
    <property type="entry name" value="ENOYL_COA_HYDRATASE"/>
    <property type="match status" value="1"/>
</dbReference>
<dbReference type="GO" id="GO:0006635">
    <property type="term" value="P:fatty acid beta-oxidation"/>
    <property type="evidence" value="ECO:0007669"/>
    <property type="project" value="TreeGrafter"/>
</dbReference>
<dbReference type="InterPro" id="IPR029045">
    <property type="entry name" value="ClpP/crotonase-like_dom_sf"/>
</dbReference>
<dbReference type="PANTHER" id="PTHR11941:SF54">
    <property type="entry name" value="ENOYL-COA HYDRATASE, MITOCHONDRIAL"/>
    <property type="match status" value="1"/>
</dbReference>
<dbReference type="Pfam" id="PF00378">
    <property type="entry name" value="ECH_1"/>
    <property type="match status" value="1"/>
</dbReference>
<dbReference type="AlphaFoldDB" id="A0A4R5AD10"/>
<dbReference type="RefSeq" id="WP_132103866.1">
    <property type="nucleotide sequence ID" value="NZ_SMLB01000017.1"/>
</dbReference>
<dbReference type="PANTHER" id="PTHR11941">
    <property type="entry name" value="ENOYL-COA HYDRATASE-RELATED"/>
    <property type="match status" value="1"/>
</dbReference>
<reference evidence="3 4" key="1">
    <citation type="submission" date="2019-02" db="EMBL/GenBank/DDBJ databases">
        <title>Draft genome sequences of novel Actinobacteria.</title>
        <authorList>
            <person name="Sahin N."/>
            <person name="Ay H."/>
            <person name="Saygin H."/>
        </authorList>
    </citation>
    <scope>NUCLEOTIDE SEQUENCE [LARGE SCALE GENOMIC DNA]</scope>
    <source>
        <strain evidence="3 4">8K307</strain>
    </source>
</reference>
<keyword evidence="4" id="KW-1185">Reference proteome</keyword>
<evidence type="ECO:0000313" key="3">
    <source>
        <dbReference type="EMBL" id="TDD68969.1"/>
    </source>
</evidence>
<keyword evidence="3" id="KW-0413">Isomerase</keyword>
<proteinExistence type="inferred from homology"/>